<dbReference type="RefSeq" id="WP_076822168.1">
    <property type="nucleotide sequence ID" value="NZ_MOMC01000100.1"/>
</dbReference>
<reference evidence="2" key="1">
    <citation type="submission" date="2016-10" db="EMBL/GenBank/DDBJ databases">
        <title>Frankia sp. NRRL B-16386 Genome sequencing.</title>
        <authorList>
            <person name="Ghodhbane-Gtari F."/>
            <person name="Swanson E."/>
            <person name="Gueddou A."/>
            <person name="Hezbri K."/>
            <person name="Ktari K."/>
            <person name="Nouioui I."/>
            <person name="Morris K."/>
            <person name="Simpson S."/>
            <person name="Abebe-Akele F."/>
            <person name="Thomas K."/>
            <person name="Gtari M."/>
            <person name="Tisa L.S."/>
        </authorList>
    </citation>
    <scope>NUCLEOTIDE SEQUENCE [LARGE SCALE GENOMIC DNA]</scope>
    <source>
        <strain evidence="2">NRRL B-16386</strain>
    </source>
</reference>
<dbReference type="InterPro" id="IPR029058">
    <property type="entry name" value="AB_hydrolase_fold"/>
</dbReference>
<dbReference type="GO" id="GO:0016787">
    <property type="term" value="F:hydrolase activity"/>
    <property type="evidence" value="ECO:0007669"/>
    <property type="project" value="UniProtKB-KW"/>
</dbReference>
<keyword evidence="2" id="KW-1185">Reference proteome</keyword>
<dbReference type="Pfam" id="PF06500">
    <property type="entry name" value="FrsA-like"/>
    <property type="match status" value="1"/>
</dbReference>
<organism evidence="1 2">
    <name type="scientific">Pseudofrankia asymbiotica</name>
    <dbReference type="NCBI Taxonomy" id="1834516"/>
    <lineage>
        <taxon>Bacteria</taxon>
        <taxon>Bacillati</taxon>
        <taxon>Actinomycetota</taxon>
        <taxon>Actinomycetes</taxon>
        <taxon>Frankiales</taxon>
        <taxon>Frankiaceae</taxon>
        <taxon>Pseudofrankia</taxon>
    </lineage>
</organism>
<evidence type="ECO:0000313" key="1">
    <source>
        <dbReference type="EMBL" id="ONH22724.1"/>
    </source>
</evidence>
<name>A0A1V2I0E7_9ACTN</name>
<dbReference type="OrthoDB" id="5704902at2"/>
<keyword evidence="1" id="KW-0378">Hydrolase</keyword>
<dbReference type="InterPro" id="IPR010520">
    <property type="entry name" value="FrsA-like"/>
</dbReference>
<accession>A0A1V2I0E7</accession>
<dbReference type="EMBL" id="MOMC01000100">
    <property type="protein sequence ID" value="ONH22724.1"/>
    <property type="molecule type" value="Genomic_DNA"/>
</dbReference>
<proteinExistence type="predicted"/>
<comment type="caution">
    <text evidence="1">The sequence shown here is derived from an EMBL/GenBank/DDBJ whole genome shotgun (WGS) entry which is preliminary data.</text>
</comment>
<dbReference type="Proteomes" id="UP000188929">
    <property type="component" value="Unassembled WGS sequence"/>
</dbReference>
<dbReference type="Gene3D" id="3.40.50.1820">
    <property type="entry name" value="alpha/beta hydrolase"/>
    <property type="match status" value="1"/>
</dbReference>
<dbReference type="SUPFAM" id="SSF53474">
    <property type="entry name" value="alpha/beta-Hydrolases"/>
    <property type="match status" value="1"/>
</dbReference>
<dbReference type="STRING" id="1834516.BL253_34850"/>
<evidence type="ECO:0000313" key="2">
    <source>
        <dbReference type="Proteomes" id="UP000188929"/>
    </source>
</evidence>
<sequence length="364" mass="40780">MNDVAELKQYVGVHARAQGIPPAQYEPLLDQVSHDDDGPGSWVAEWSRAAERLERDGRLLEACRYYNMARFPYVDGQPRRDALARCVTVFDRWRRENSPIQRLDLDLPQGRLGCWTVGLDPAQPRPVLLVMGGIVSVKEQWAPLLLRARALGMAGLVTEMPGVGENAARYDTDSPRMLSHVLDALRDRGVDATQAYAMTLSFSGHLALRRAPDDPRLRGVILAGAPVHAFFTDREWQRALPRITVDTLGHLTGEKPADAVERMRGWAIDPSALRAIDVPVHALVSRRDEIIPPQDAQMLRRHVRRLRTRTNDDVHGSPNHVAESGLWLVLSLLRMRRVDPRQQASLRWRLTAMRARGVLASGGG</sequence>
<dbReference type="AlphaFoldDB" id="A0A1V2I0E7"/>
<protein>
    <submittedName>
        <fullName evidence="1">Alpha/beta hydrolase</fullName>
    </submittedName>
</protein>
<gene>
    <name evidence="1" type="ORF">BL253_34850</name>
</gene>